<name>A0ABP8GF54_9BACT</name>
<dbReference type="Pfam" id="PF01904">
    <property type="entry name" value="DUF72"/>
    <property type="match status" value="1"/>
</dbReference>
<accession>A0ABP8GF54</accession>
<dbReference type="RefSeq" id="WP_345253873.1">
    <property type="nucleotide sequence ID" value="NZ_BAABGY010000004.1"/>
</dbReference>
<gene>
    <name evidence="1" type="ORF">GCM10023184_09970</name>
</gene>
<dbReference type="PANTHER" id="PTHR30348">
    <property type="entry name" value="UNCHARACTERIZED PROTEIN YECE"/>
    <property type="match status" value="1"/>
</dbReference>
<keyword evidence="2" id="KW-1185">Reference proteome</keyword>
<organism evidence="1 2">
    <name type="scientific">Flaviaesturariibacter amylovorans</name>
    <dbReference type="NCBI Taxonomy" id="1084520"/>
    <lineage>
        <taxon>Bacteria</taxon>
        <taxon>Pseudomonadati</taxon>
        <taxon>Bacteroidota</taxon>
        <taxon>Chitinophagia</taxon>
        <taxon>Chitinophagales</taxon>
        <taxon>Chitinophagaceae</taxon>
        <taxon>Flaviaestuariibacter</taxon>
    </lineage>
</organism>
<comment type="caution">
    <text evidence="1">The sequence shown here is derived from an EMBL/GenBank/DDBJ whole genome shotgun (WGS) entry which is preliminary data.</text>
</comment>
<sequence length="256" mass="28637">MSERPASFFSGTSNILVPLRQAEYPPEYKGASRLTYYASLFTSVEINATFYKLPRPATVVKWAEQVPDEFRFTLKVPKTITHAKGLQFSVDDIARFLEVADGIGSKKGCLLVQLPPSVKRERQEELEGLLEYLADDADGWRIAVELRDVSWYDSAVYRMLRSHGVTLVSQDLPASATPLTVAPERVAYLRYHGPEGGYRGTYDDEFLQGHAARVSALLRQGKDVYVYFNNTAGGALQNLQTLNALVRRDLSASPLR</sequence>
<dbReference type="InterPro" id="IPR002763">
    <property type="entry name" value="DUF72"/>
</dbReference>
<dbReference type="PANTHER" id="PTHR30348:SF14">
    <property type="entry name" value="BLR8050 PROTEIN"/>
    <property type="match status" value="1"/>
</dbReference>
<proteinExistence type="predicted"/>
<protein>
    <submittedName>
        <fullName evidence="1">DUF72 domain-containing protein</fullName>
    </submittedName>
</protein>
<dbReference type="EMBL" id="BAABGY010000004">
    <property type="protein sequence ID" value="GAA4323251.1"/>
    <property type="molecule type" value="Genomic_DNA"/>
</dbReference>
<dbReference type="InterPro" id="IPR036520">
    <property type="entry name" value="UPF0759_sf"/>
</dbReference>
<dbReference type="Gene3D" id="3.20.20.410">
    <property type="entry name" value="Protein of unknown function UPF0759"/>
    <property type="match status" value="1"/>
</dbReference>
<reference evidence="2" key="1">
    <citation type="journal article" date="2019" name="Int. J. Syst. Evol. Microbiol.">
        <title>The Global Catalogue of Microorganisms (GCM) 10K type strain sequencing project: providing services to taxonomists for standard genome sequencing and annotation.</title>
        <authorList>
            <consortium name="The Broad Institute Genomics Platform"/>
            <consortium name="The Broad Institute Genome Sequencing Center for Infectious Disease"/>
            <person name="Wu L."/>
            <person name="Ma J."/>
        </authorList>
    </citation>
    <scope>NUCLEOTIDE SEQUENCE [LARGE SCALE GENOMIC DNA]</scope>
    <source>
        <strain evidence="2">JCM 17919</strain>
    </source>
</reference>
<dbReference type="SUPFAM" id="SSF117396">
    <property type="entry name" value="TM1631-like"/>
    <property type="match status" value="1"/>
</dbReference>
<dbReference type="Proteomes" id="UP001501725">
    <property type="component" value="Unassembled WGS sequence"/>
</dbReference>
<evidence type="ECO:0000313" key="1">
    <source>
        <dbReference type="EMBL" id="GAA4323251.1"/>
    </source>
</evidence>
<evidence type="ECO:0000313" key="2">
    <source>
        <dbReference type="Proteomes" id="UP001501725"/>
    </source>
</evidence>